<organism evidence="1">
    <name type="scientific">Anguilla anguilla</name>
    <name type="common">European freshwater eel</name>
    <name type="synonym">Muraena anguilla</name>
    <dbReference type="NCBI Taxonomy" id="7936"/>
    <lineage>
        <taxon>Eukaryota</taxon>
        <taxon>Metazoa</taxon>
        <taxon>Chordata</taxon>
        <taxon>Craniata</taxon>
        <taxon>Vertebrata</taxon>
        <taxon>Euteleostomi</taxon>
        <taxon>Actinopterygii</taxon>
        <taxon>Neopterygii</taxon>
        <taxon>Teleostei</taxon>
        <taxon>Anguilliformes</taxon>
        <taxon>Anguillidae</taxon>
        <taxon>Anguilla</taxon>
    </lineage>
</organism>
<dbReference type="AlphaFoldDB" id="A0A0E9XS29"/>
<name>A0A0E9XS29_ANGAN</name>
<dbReference type="EMBL" id="GBXM01004089">
    <property type="protein sequence ID" value="JAI04489.1"/>
    <property type="molecule type" value="Transcribed_RNA"/>
</dbReference>
<sequence>MEDGSSPTTFTTSSAVWMKRVVELYIVLIQWDPTRETPTRLEVQQVPCYSHFWTIRSGSRTWRTCSMCL</sequence>
<accession>A0A0E9XS29</accession>
<proteinExistence type="predicted"/>
<protein>
    <submittedName>
        <fullName evidence="1">Uncharacterized protein</fullName>
    </submittedName>
</protein>
<reference evidence="1" key="1">
    <citation type="submission" date="2014-11" db="EMBL/GenBank/DDBJ databases">
        <authorList>
            <person name="Amaro Gonzalez C."/>
        </authorList>
    </citation>
    <scope>NUCLEOTIDE SEQUENCE</scope>
</reference>
<reference evidence="1" key="2">
    <citation type="journal article" date="2015" name="Fish Shellfish Immunol.">
        <title>Early steps in the European eel (Anguilla anguilla)-Vibrio vulnificus interaction in the gills: Role of the RtxA13 toxin.</title>
        <authorList>
            <person name="Callol A."/>
            <person name="Pajuelo D."/>
            <person name="Ebbesson L."/>
            <person name="Teles M."/>
            <person name="MacKenzie S."/>
            <person name="Amaro C."/>
        </authorList>
    </citation>
    <scope>NUCLEOTIDE SEQUENCE</scope>
</reference>
<evidence type="ECO:0000313" key="1">
    <source>
        <dbReference type="EMBL" id="JAI04489.1"/>
    </source>
</evidence>